<comment type="caution">
    <text evidence="2">The sequence shown here is derived from an EMBL/GenBank/DDBJ whole genome shotgun (WGS) entry which is preliminary data.</text>
</comment>
<evidence type="ECO:0000313" key="2">
    <source>
        <dbReference type="EMBL" id="KAJ8035900.1"/>
    </source>
</evidence>
<gene>
    <name evidence="2" type="ORF">HOLleu_19719</name>
</gene>
<feature type="transmembrane region" description="Helical" evidence="1">
    <location>
        <begin position="151"/>
        <end position="174"/>
    </location>
</feature>
<feature type="transmembrane region" description="Helical" evidence="1">
    <location>
        <begin position="40"/>
        <end position="63"/>
    </location>
</feature>
<dbReference type="InterPro" id="IPR030417">
    <property type="entry name" value="MS4A"/>
</dbReference>
<dbReference type="EMBL" id="JAIZAY010000009">
    <property type="protein sequence ID" value="KAJ8035900.1"/>
    <property type="molecule type" value="Genomic_DNA"/>
</dbReference>
<protein>
    <submittedName>
        <fullName evidence="2">Uncharacterized protein</fullName>
    </submittedName>
</protein>
<reference evidence="2" key="1">
    <citation type="submission" date="2021-10" db="EMBL/GenBank/DDBJ databases">
        <title>Tropical sea cucumber genome reveals ecological adaptation and Cuvierian tubules defense mechanism.</title>
        <authorList>
            <person name="Chen T."/>
        </authorList>
    </citation>
    <scope>NUCLEOTIDE SEQUENCE</scope>
    <source>
        <strain evidence="2">Nanhai2018</strain>
        <tissue evidence="2">Muscle</tissue>
    </source>
</reference>
<accession>A0A9Q1C0C5</accession>
<dbReference type="OrthoDB" id="2019149at2759"/>
<sequence>MQPSNRQVFVSQPYLVVTPSVTIIQTPSKEKLSGYKARSITGGIQIICGLLEIAFGIAVIIIPLRYSVLLFGTRDANGDNVGWGIWNGVFAVVTGVLGCCSRRYKSVVVYYMLTSIIATVSSVFCLIWGVLHISRANRALPDYDRVVNLAMYSVLSIAFAVHMVTSLIGAIFCCSATSYTNTPHQTVYSVSQMPLQQAGPLTHCNYPRTPEPPPPYIPLPPSYV</sequence>
<organism evidence="2 3">
    <name type="scientific">Holothuria leucospilota</name>
    <name type="common">Black long sea cucumber</name>
    <name type="synonym">Mertensiothuria leucospilota</name>
    <dbReference type="NCBI Taxonomy" id="206669"/>
    <lineage>
        <taxon>Eukaryota</taxon>
        <taxon>Metazoa</taxon>
        <taxon>Echinodermata</taxon>
        <taxon>Eleutherozoa</taxon>
        <taxon>Echinozoa</taxon>
        <taxon>Holothuroidea</taxon>
        <taxon>Aspidochirotacea</taxon>
        <taxon>Aspidochirotida</taxon>
        <taxon>Holothuriidae</taxon>
        <taxon>Holothuria</taxon>
    </lineage>
</organism>
<feature type="transmembrane region" description="Helical" evidence="1">
    <location>
        <begin position="83"/>
        <end position="101"/>
    </location>
</feature>
<proteinExistence type="predicted"/>
<keyword evidence="3" id="KW-1185">Reference proteome</keyword>
<dbReference type="PANTHER" id="PTHR23320">
    <property type="entry name" value="MEMBRANE-SPANNING 4-DOMAINS SUBFAMILY A MS4A -RELATED"/>
    <property type="match status" value="1"/>
</dbReference>
<keyword evidence="1" id="KW-0472">Membrane</keyword>
<feature type="transmembrane region" description="Helical" evidence="1">
    <location>
        <begin position="108"/>
        <end position="131"/>
    </location>
</feature>
<keyword evidence="1" id="KW-0812">Transmembrane</keyword>
<dbReference type="Proteomes" id="UP001152320">
    <property type="component" value="Chromosome 9"/>
</dbReference>
<dbReference type="AlphaFoldDB" id="A0A9Q1C0C5"/>
<name>A0A9Q1C0C5_HOLLE</name>
<evidence type="ECO:0000256" key="1">
    <source>
        <dbReference type="SAM" id="Phobius"/>
    </source>
</evidence>
<evidence type="ECO:0000313" key="3">
    <source>
        <dbReference type="Proteomes" id="UP001152320"/>
    </source>
</evidence>
<dbReference type="PANTHER" id="PTHR23320:SF165">
    <property type="entry name" value="MARVEL DOMAIN-CONTAINING PROTEIN"/>
    <property type="match status" value="1"/>
</dbReference>
<keyword evidence="1" id="KW-1133">Transmembrane helix</keyword>